<comment type="caution">
    <text evidence="1">The sequence shown here is derived from an EMBL/GenBank/DDBJ whole genome shotgun (WGS) entry which is preliminary data.</text>
</comment>
<organism evidence="1 2">
    <name type="scientific">Luteimonas fraxinea</name>
    <dbReference type="NCBI Taxonomy" id="2901869"/>
    <lineage>
        <taxon>Bacteria</taxon>
        <taxon>Pseudomonadati</taxon>
        <taxon>Pseudomonadota</taxon>
        <taxon>Gammaproteobacteria</taxon>
        <taxon>Lysobacterales</taxon>
        <taxon>Lysobacteraceae</taxon>
        <taxon>Luteimonas</taxon>
    </lineage>
</organism>
<accession>A0ABS8UJJ0</accession>
<protein>
    <recommendedName>
        <fullName evidence="3">Secreted protein</fullName>
    </recommendedName>
</protein>
<dbReference type="RefSeq" id="WP_232138021.1">
    <property type="nucleotide sequence ID" value="NZ_CP089507.1"/>
</dbReference>
<name>A0ABS8UJJ0_9GAMM</name>
<evidence type="ECO:0000313" key="2">
    <source>
        <dbReference type="Proteomes" id="UP001430360"/>
    </source>
</evidence>
<sequence length="323" mass="33950">MTVRVFAAIALLGALVAAVAMWRPAVPGALIGDGDAAWNADVDTRGFVDASVPDAAMVTDADRVAAWSTAAMRPLPRAFERADDLFAFRQALQPLADTGDADARWVLSRVDEYCAGYARDPAGFARDSALIDGLQFDAARALGAARGRIGTRCGRFVPGDATTFVQLVERRQEAAEAGSLAAEAALLAMGAPLQDDMDYRRGLVERVQASRDPEAFVALSPAMGVAASGDVALADTVAGTQVHALAWQLAACDLGLDCSADGALMTEYCVNGGICARDARQDFSAFVRDAAVPRQGAEELDRMKKTLVEGAPASRQLLGMVTR</sequence>
<dbReference type="EMBL" id="JAJQKU010000007">
    <property type="protein sequence ID" value="MCD9098665.1"/>
    <property type="molecule type" value="Genomic_DNA"/>
</dbReference>
<reference evidence="1" key="1">
    <citation type="submission" date="2021-12" db="EMBL/GenBank/DDBJ databases">
        <authorList>
            <person name="Ulrich A."/>
        </authorList>
    </citation>
    <scope>NUCLEOTIDE SEQUENCE</scope>
    <source>
        <strain evidence="1">A1P009</strain>
    </source>
</reference>
<proteinExistence type="predicted"/>
<gene>
    <name evidence="1" type="ORF">LTT95_17150</name>
</gene>
<evidence type="ECO:0008006" key="3">
    <source>
        <dbReference type="Google" id="ProtNLM"/>
    </source>
</evidence>
<dbReference type="Proteomes" id="UP001430360">
    <property type="component" value="Unassembled WGS sequence"/>
</dbReference>
<evidence type="ECO:0000313" key="1">
    <source>
        <dbReference type="EMBL" id="MCD9098665.1"/>
    </source>
</evidence>
<reference evidence="1" key="2">
    <citation type="journal article" date="2022" name="Syst. Appl. Microbiol.">
        <title>Physiological and genomic characterisation of Luteimonas fraxinea sp. nov., a bacterial species associated with trees tolerant to ash dieback.</title>
        <authorList>
            <person name="Ulrich K."/>
            <person name="Becker R."/>
            <person name="Behrendt U."/>
            <person name="Kube M."/>
            <person name="Schneck V."/>
            <person name="Ulrich A."/>
        </authorList>
    </citation>
    <scope>NUCLEOTIDE SEQUENCE</scope>
    <source>
        <strain evidence="1">A1P009</strain>
    </source>
</reference>
<keyword evidence="2" id="KW-1185">Reference proteome</keyword>